<proteinExistence type="predicted"/>
<dbReference type="Gene3D" id="3.40.50.300">
    <property type="entry name" value="P-loop containing nucleotide triphosphate hydrolases"/>
    <property type="match status" value="1"/>
</dbReference>
<dbReference type="InterPro" id="IPR027417">
    <property type="entry name" value="P-loop_NTPase"/>
</dbReference>
<comment type="caution">
    <text evidence="2">The sequence shown here is derived from an EMBL/GenBank/DDBJ whole genome shotgun (WGS) entry which is preliminary data.</text>
</comment>
<accession>A0ABS4H451</accession>
<feature type="coiled-coil region" evidence="1">
    <location>
        <begin position="830"/>
        <end position="895"/>
    </location>
</feature>
<dbReference type="Pfam" id="PF13558">
    <property type="entry name" value="SbcC_Walker_B"/>
    <property type="match status" value="1"/>
</dbReference>
<evidence type="ECO:0000256" key="1">
    <source>
        <dbReference type="SAM" id="Coils"/>
    </source>
</evidence>
<feature type="coiled-coil region" evidence="1">
    <location>
        <begin position="336"/>
        <end position="370"/>
    </location>
</feature>
<feature type="coiled-coil region" evidence="1">
    <location>
        <begin position="677"/>
        <end position="726"/>
    </location>
</feature>
<keyword evidence="1" id="KW-0175">Coiled coil</keyword>
<dbReference type="SUPFAM" id="SSF52540">
    <property type="entry name" value="P-loop containing nucleoside triphosphate hydrolases"/>
    <property type="match status" value="1"/>
</dbReference>
<sequence length="1110" mass="128830">MRKLMKAKLINFHYFTNETIEFDGLPTVITGDTGAGKSTIIDALQIIFLGDLRKIKFNASAHEHKTERSLLSYLRGKVGTVEKDFLRNTDFTSYIVIEIVHQTNKGEIPYLVGAVFDYQHSTQTETHSFFIIPKVPLYDDLFINGRTPKTKEEFFRELKKNNISHKPFHNDLEGYKSDLKTTLGNIKDSFFTLLPKGIAFSPITNLRNFVYDYILDQEPVDVSRMRDFMERMEELNRLIVRAGNEITWLSKINKLFEKYEEITKGIVLNDYLVKKHDVEAANEQIRRLNSDISLDIERQNDCLRKIESLKNSYLKLDGEIGELYKEVGAHKSLIKADNLRSQIDLLTSNIAELENLLVELKNSSKIEIRELSKLEHLLHHSDAPIELTHSVLEIKQAFEEFIESIAFPQNNSVLSTKWSDAYQWLNQHLFNMENEQNNGMLALSELDRTINQLENKNILSEQSPSMKLKRLLEEHLVSNNNEQVRVDIFCEVIDVVNDEWRNAIEGYLHTQKFDILVSPGYFGQALEIYERMKFSHKIERVGLVNTDKLILKKPAAQPGSLAEEITSSISYALEYANQLMGSIMKVKDVSDLKNHTRSITSTCMTYSNFTARQIPKERYEVPYIGKDAIEAQLKIKRLERKTLAEHVETLANQIKEYIILRSFSSNKHDKFTQMKNEASKMQNLESLSIQVNELNQKLMDIDMSEVDQLNEIINCKKGEAQSINEESTAKSAEEAIIKNRIQDNRTALIDWQNNLAAATQFLYEFEKGQDVFKVSDLEAAWGEELRKHPFNQIKKNAISKVELLKGDKGKLWGDLIVERNNYNREFDIGYDAKEENNDKYKSRHSYLENEKIIDYKEKAAEAKELAQQSFKEDFIAKLKEQIERAEEDFNALNRSLKDMKFGTDQYRFTIGARNDNEMMQYYKMLKDPNLIGASIFSYSFQEEYKDLIDNLFDTIIRSRELQDYHELLDYRSYLEFELSVKDSQGNTIEYSKVALEKSGGETQVPFYVAILASFYYTYQLFRKTDTFRLVILDEAFNRMDAERVAEAIKFIKSCGFQPIIVTPTGSVHMYSLHMENTFVVLKDNYHSFVAPFSFNAEEQDAYRTTETTTT</sequence>
<reference evidence="2 3" key="1">
    <citation type="submission" date="2021-03" db="EMBL/GenBank/DDBJ databases">
        <title>Genomic Encyclopedia of Type Strains, Phase IV (KMG-IV): sequencing the most valuable type-strain genomes for metagenomic binning, comparative biology and taxonomic classification.</title>
        <authorList>
            <person name="Goeker M."/>
        </authorList>
    </citation>
    <scope>NUCLEOTIDE SEQUENCE [LARGE SCALE GENOMIC DNA]</scope>
    <source>
        <strain evidence="2 3">DSM 23491</strain>
    </source>
</reference>
<protein>
    <submittedName>
        <fullName evidence="2">Uncharacterized protein YPO0396</fullName>
    </submittedName>
</protein>
<gene>
    <name evidence="2" type="ORF">J2Z20_002191</name>
</gene>
<name>A0ABS4H451_9BACL</name>
<evidence type="ECO:0000313" key="3">
    <source>
        <dbReference type="Proteomes" id="UP001519273"/>
    </source>
</evidence>
<evidence type="ECO:0000313" key="2">
    <source>
        <dbReference type="EMBL" id="MBP1937298.1"/>
    </source>
</evidence>
<dbReference type="PANTHER" id="PTHR32182:SF0">
    <property type="entry name" value="DNA REPLICATION AND REPAIR PROTEIN RECF"/>
    <property type="match status" value="1"/>
</dbReference>
<dbReference type="Proteomes" id="UP001519273">
    <property type="component" value="Unassembled WGS sequence"/>
</dbReference>
<dbReference type="Gene3D" id="3.40.1140.10">
    <property type="match status" value="1"/>
</dbReference>
<dbReference type="EMBL" id="JAGGKP010000004">
    <property type="protein sequence ID" value="MBP1937298.1"/>
    <property type="molecule type" value="Genomic_DNA"/>
</dbReference>
<dbReference type="RefSeq" id="WP_209849434.1">
    <property type="nucleotide sequence ID" value="NZ_CBCRVE010000011.1"/>
</dbReference>
<organism evidence="2 3">
    <name type="scientific">Paenibacillus sediminis</name>
    <dbReference type="NCBI Taxonomy" id="664909"/>
    <lineage>
        <taxon>Bacteria</taxon>
        <taxon>Bacillati</taxon>
        <taxon>Bacillota</taxon>
        <taxon>Bacilli</taxon>
        <taxon>Bacillales</taxon>
        <taxon>Paenibacillaceae</taxon>
        <taxon>Paenibacillus</taxon>
    </lineage>
</organism>
<dbReference type="PANTHER" id="PTHR32182">
    <property type="entry name" value="DNA REPLICATION AND REPAIR PROTEIN RECF"/>
    <property type="match status" value="1"/>
</dbReference>
<dbReference type="Pfam" id="PF13555">
    <property type="entry name" value="AAA_29"/>
    <property type="match status" value="1"/>
</dbReference>
<keyword evidence="3" id="KW-1185">Reference proteome</keyword>